<dbReference type="Proteomes" id="UP000314294">
    <property type="component" value="Unassembled WGS sequence"/>
</dbReference>
<protein>
    <submittedName>
        <fullName evidence="1">Uncharacterized protein</fullName>
    </submittedName>
</protein>
<evidence type="ECO:0000313" key="2">
    <source>
        <dbReference type="Proteomes" id="UP000314294"/>
    </source>
</evidence>
<accession>A0A4Z2J7P9</accession>
<reference evidence="1 2" key="1">
    <citation type="submission" date="2019-03" db="EMBL/GenBank/DDBJ databases">
        <title>First draft genome of Liparis tanakae, snailfish: a comprehensive survey of snailfish specific genes.</title>
        <authorList>
            <person name="Kim W."/>
            <person name="Song I."/>
            <person name="Jeong J.-H."/>
            <person name="Kim D."/>
            <person name="Kim S."/>
            <person name="Ryu S."/>
            <person name="Song J.Y."/>
            <person name="Lee S.K."/>
        </authorList>
    </citation>
    <scope>NUCLEOTIDE SEQUENCE [LARGE SCALE GENOMIC DNA]</scope>
    <source>
        <tissue evidence="1">Muscle</tissue>
    </source>
</reference>
<name>A0A4Z2J7P9_9TELE</name>
<organism evidence="1 2">
    <name type="scientific">Liparis tanakae</name>
    <name type="common">Tanaka's snailfish</name>
    <dbReference type="NCBI Taxonomy" id="230148"/>
    <lineage>
        <taxon>Eukaryota</taxon>
        <taxon>Metazoa</taxon>
        <taxon>Chordata</taxon>
        <taxon>Craniata</taxon>
        <taxon>Vertebrata</taxon>
        <taxon>Euteleostomi</taxon>
        <taxon>Actinopterygii</taxon>
        <taxon>Neopterygii</taxon>
        <taxon>Teleostei</taxon>
        <taxon>Neoteleostei</taxon>
        <taxon>Acanthomorphata</taxon>
        <taxon>Eupercaria</taxon>
        <taxon>Perciformes</taxon>
        <taxon>Cottioidei</taxon>
        <taxon>Cottales</taxon>
        <taxon>Liparidae</taxon>
        <taxon>Liparis</taxon>
    </lineage>
</organism>
<sequence length="100" mass="11069">MPDHKEMTAQCKTCRSSKRSSIREQQNILSITSLSVGFQTISWTADVSRLRILAPQDFTASKPAGSTLVMNSVVTDRRVSVIRIPLPSGIRSLTLIRDPI</sequence>
<proteinExistence type="predicted"/>
<keyword evidence="2" id="KW-1185">Reference proteome</keyword>
<dbReference type="AlphaFoldDB" id="A0A4Z2J7P9"/>
<dbReference type="EMBL" id="SRLO01000017">
    <property type="protein sequence ID" value="TNN86216.1"/>
    <property type="molecule type" value="Genomic_DNA"/>
</dbReference>
<comment type="caution">
    <text evidence="1">The sequence shown here is derived from an EMBL/GenBank/DDBJ whole genome shotgun (WGS) entry which is preliminary data.</text>
</comment>
<gene>
    <name evidence="1" type="ORF">EYF80_003633</name>
</gene>
<evidence type="ECO:0000313" key="1">
    <source>
        <dbReference type="EMBL" id="TNN86216.1"/>
    </source>
</evidence>